<reference evidence="1 2" key="1">
    <citation type="submission" date="2014-10" db="EMBL/GenBank/DDBJ databases">
        <title>Pedobacter Kyungheensis.</title>
        <authorList>
            <person name="Anderson B.M."/>
            <person name="Newman J.D."/>
        </authorList>
    </citation>
    <scope>NUCLEOTIDE SEQUENCE [LARGE SCALE GENOMIC DNA]</scope>
    <source>
        <strain evidence="1 2">KACC 16221</strain>
    </source>
</reference>
<dbReference type="RefSeq" id="WP_039470799.1">
    <property type="nucleotide sequence ID" value="NZ_JSYN01000002.1"/>
</dbReference>
<evidence type="ECO:0008006" key="3">
    <source>
        <dbReference type="Google" id="ProtNLM"/>
    </source>
</evidence>
<name>A0A0C1DFB5_9SPHI</name>
<dbReference type="AlphaFoldDB" id="A0A0C1DFB5"/>
<keyword evidence="2" id="KW-1185">Reference proteome</keyword>
<evidence type="ECO:0000313" key="1">
    <source>
        <dbReference type="EMBL" id="KIA96351.1"/>
    </source>
</evidence>
<sequence length="175" mass="19208">MKNAFKTTAFILLVLSTLTACKKKTDTPLDFTIDEQNLTECPQGASCSFMYADNAAMSGDNLILTKGQYRIFWVRSQGDGRTYWLYMQAPMQGERFSLTDEDVKAGKVKYVSYCPACFGIEFKALKGTVKGARVAKTNASPEKWLIEATVGIGAAGATEPASTIAIKQYYFSATE</sequence>
<dbReference type="Proteomes" id="UP000031246">
    <property type="component" value="Unassembled WGS sequence"/>
</dbReference>
<dbReference type="OrthoDB" id="756984at2"/>
<protein>
    <recommendedName>
        <fullName evidence="3">Lipoprotein</fullName>
    </recommendedName>
</protein>
<evidence type="ECO:0000313" key="2">
    <source>
        <dbReference type="Proteomes" id="UP000031246"/>
    </source>
</evidence>
<dbReference type="PROSITE" id="PS51257">
    <property type="entry name" value="PROKAR_LIPOPROTEIN"/>
    <property type="match status" value="1"/>
</dbReference>
<accession>A0A0C1DFB5</accession>
<comment type="caution">
    <text evidence="1">The sequence shown here is derived from an EMBL/GenBank/DDBJ whole genome shotgun (WGS) entry which is preliminary data.</text>
</comment>
<dbReference type="EMBL" id="JSYN01000002">
    <property type="protein sequence ID" value="KIA96351.1"/>
    <property type="molecule type" value="Genomic_DNA"/>
</dbReference>
<proteinExistence type="predicted"/>
<organism evidence="1 2">
    <name type="scientific">Pedobacter kyungheensis</name>
    <dbReference type="NCBI Taxonomy" id="1069985"/>
    <lineage>
        <taxon>Bacteria</taxon>
        <taxon>Pseudomonadati</taxon>
        <taxon>Bacteroidota</taxon>
        <taxon>Sphingobacteriia</taxon>
        <taxon>Sphingobacteriales</taxon>
        <taxon>Sphingobacteriaceae</taxon>
        <taxon>Pedobacter</taxon>
    </lineage>
</organism>
<gene>
    <name evidence="1" type="ORF">OC25_00890</name>
</gene>